<name>A0A2G9QD13_AQUCT</name>
<reference evidence="2" key="1">
    <citation type="journal article" date="2017" name="Nat. Commun.">
        <title>The North American bullfrog draft genome provides insight into hormonal regulation of long noncoding RNA.</title>
        <authorList>
            <person name="Hammond S.A."/>
            <person name="Warren R.L."/>
            <person name="Vandervalk B.P."/>
            <person name="Kucuk E."/>
            <person name="Khan H."/>
            <person name="Gibb E.A."/>
            <person name="Pandoh P."/>
            <person name="Kirk H."/>
            <person name="Zhao Y."/>
            <person name="Jones M."/>
            <person name="Mungall A.J."/>
            <person name="Coope R."/>
            <person name="Pleasance S."/>
            <person name="Moore R.A."/>
            <person name="Holt R.A."/>
            <person name="Round J.M."/>
            <person name="Ohora S."/>
            <person name="Walle B.V."/>
            <person name="Veldhoen N."/>
            <person name="Helbing C.C."/>
            <person name="Birol I."/>
        </authorList>
    </citation>
    <scope>NUCLEOTIDE SEQUENCE [LARGE SCALE GENOMIC DNA]</scope>
</reference>
<dbReference type="Proteomes" id="UP000228934">
    <property type="component" value="Unassembled WGS sequence"/>
</dbReference>
<gene>
    <name evidence="1" type="ORF">AB205_0216580</name>
</gene>
<evidence type="ECO:0000313" key="2">
    <source>
        <dbReference type="Proteomes" id="UP000228934"/>
    </source>
</evidence>
<accession>A0A2G9QD13</accession>
<dbReference type="OrthoDB" id="2668416at2759"/>
<proteinExistence type="predicted"/>
<protein>
    <submittedName>
        <fullName evidence="1">Uncharacterized protein</fullName>
    </submittedName>
</protein>
<sequence>MRMRRRRRYWIHPIIANRDNRGQFWAMYENLCVFEDKFFNYTRMLIASFDELLCLVYIHLERQNTSYRRSISPTERLIITLR</sequence>
<keyword evidence="2" id="KW-1185">Reference proteome</keyword>
<dbReference type="AlphaFoldDB" id="A0A2G9QD13"/>
<dbReference type="EMBL" id="KZ035324">
    <property type="protein sequence ID" value="PIO13041.1"/>
    <property type="molecule type" value="Genomic_DNA"/>
</dbReference>
<evidence type="ECO:0000313" key="1">
    <source>
        <dbReference type="EMBL" id="PIO13041.1"/>
    </source>
</evidence>
<organism evidence="1 2">
    <name type="scientific">Aquarana catesbeiana</name>
    <name type="common">American bullfrog</name>
    <name type="synonym">Rana catesbeiana</name>
    <dbReference type="NCBI Taxonomy" id="8400"/>
    <lineage>
        <taxon>Eukaryota</taxon>
        <taxon>Metazoa</taxon>
        <taxon>Chordata</taxon>
        <taxon>Craniata</taxon>
        <taxon>Vertebrata</taxon>
        <taxon>Euteleostomi</taxon>
        <taxon>Amphibia</taxon>
        <taxon>Batrachia</taxon>
        <taxon>Anura</taxon>
        <taxon>Neobatrachia</taxon>
        <taxon>Ranoidea</taxon>
        <taxon>Ranidae</taxon>
        <taxon>Aquarana</taxon>
    </lineage>
</organism>